<dbReference type="InterPro" id="IPR038472">
    <property type="entry name" value="DndE_sf"/>
</dbReference>
<dbReference type="InterPro" id="IPR014969">
    <property type="entry name" value="DNA_S_DndE"/>
</dbReference>
<proteinExistence type="predicted"/>
<evidence type="ECO:0000313" key="2">
    <source>
        <dbReference type="Proteomes" id="UP000280307"/>
    </source>
</evidence>
<comment type="caution">
    <text evidence="1">The sequence shown here is derived from an EMBL/GenBank/DDBJ whole genome shotgun (WGS) entry which is preliminary data.</text>
</comment>
<name>A0A426U055_9CHLR</name>
<dbReference type="EMBL" id="RSAS01000404">
    <property type="protein sequence ID" value="RRR72237.1"/>
    <property type="molecule type" value="Genomic_DNA"/>
</dbReference>
<organism evidence="1 2">
    <name type="scientific">Candidatus Viridilinea halotolerans</name>
    <dbReference type="NCBI Taxonomy" id="2491704"/>
    <lineage>
        <taxon>Bacteria</taxon>
        <taxon>Bacillati</taxon>
        <taxon>Chloroflexota</taxon>
        <taxon>Chloroflexia</taxon>
        <taxon>Chloroflexales</taxon>
        <taxon>Chloroflexineae</taxon>
        <taxon>Oscillochloridaceae</taxon>
        <taxon>Candidatus Viridilinea</taxon>
    </lineage>
</organism>
<evidence type="ECO:0000313" key="1">
    <source>
        <dbReference type="EMBL" id="RRR72237.1"/>
    </source>
</evidence>
<sequence>MKLTRLRVCHEVDQRLIHLKARTGLTPNLLCRIGLCLSLNDPAVPNPELYPR</sequence>
<dbReference type="Pfam" id="PF08870">
    <property type="entry name" value="DndE"/>
    <property type="match status" value="1"/>
</dbReference>
<dbReference type="Gene3D" id="1.10.1220.160">
    <property type="entry name" value="DNA sulphur modification protein DndE"/>
    <property type="match status" value="1"/>
</dbReference>
<accession>A0A426U055</accession>
<reference evidence="1 2" key="1">
    <citation type="submission" date="2018-12" db="EMBL/GenBank/DDBJ databases">
        <title>Genome Sequence of Candidatus Viridilinea halotolerans isolated from saline sulfide-rich spring.</title>
        <authorList>
            <person name="Grouzdev D.S."/>
            <person name="Burganskaya E.I."/>
            <person name="Krutkina M.S."/>
            <person name="Sukhacheva M.V."/>
            <person name="Gorlenko V.M."/>
        </authorList>
    </citation>
    <scope>NUCLEOTIDE SEQUENCE [LARGE SCALE GENOMIC DNA]</scope>
    <source>
        <strain evidence="1">Chok-6</strain>
    </source>
</reference>
<dbReference type="Proteomes" id="UP000280307">
    <property type="component" value="Unassembled WGS sequence"/>
</dbReference>
<dbReference type="AlphaFoldDB" id="A0A426U055"/>
<gene>
    <name evidence="1" type="ORF">EI684_10350</name>
</gene>
<protein>
    <submittedName>
        <fullName evidence="1">DUF1832 domain-containing protein</fullName>
    </submittedName>
</protein>